<reference evidence="1" key="1">
    <citation type="submission" date="2021-10" db="EMBL/GenBank/DDBJ databases">
        <title>Melipona bicolor Genome sequencing and assembly.</title>
        <authorList>
            <person name="Araujo N.S."/>
            <person name="Arias M.C."/>
        </authorList>
    </citation>
    <scope>NUCLEOTIDE SEQUENCE</scope>
    <source>
        <strain evidence="1">USP_2M_L1-L4_2017</strain>
        <tissue evidence="1">Whole body</tissue>
    </source>
</reference>
<keyword evidence="2" id="KW-1185">Reference proteome</keyword>
<protein>
    <submittedName>
        <fullName evidence="1">Uncharacterized protein</fullName>
    </submittedName>
</protein>
<dbReference type="Proteomes" id="UP001177670">
    <property type="component" value="Unassembled WGS sequence"/>
</dbReference>
<dbReference type="AlphaFoldDB" id="A0AA40KXT9"/>
<sequence>MNRSVDTHLRITRHSGVVYACSYVLVPTSFVIRRSQVAERNDWSGAVVRCVAAHVRRCTRRPSKGVGLGRPIQPAWQNLLRRRRGSETFGSVDRDPNCAEAFVHRSRQPRPGFVRGGIRRGVGRREGTRTSERWTGKEGVSWRTRVRAGEERRLATGEGERAFAKGLASSAPCQWQGTRVRLSWGEPANINLARMRSLQGGPIGNCAREKRVFPLDHAASPKNFSSPRCAS</sequence>
<proteinExistence type="predicted"/>
<organism evidence="1 2">
    <name type="scientific">Melipona bicolor</name>
    <dbReference type="NCBI Taxonomy" id="60889"/>
    <lineage>
        <taxon>Eukaryota</taxon>
        <taxon>Metazoa</taxon>
        <taxon>Ecdysozoa</taxon>
        <taxon>Arthropoda</taxon>
        <taxon>Hexapoda</taxon>
        <taxon>Insecta</taxon>
        <taxon>Pterygota</taxon>
        <taxon>Neoptera</taxon>
        <taxon>Endopterygota</taxon>
        <taxon>Hymenoptera</taxon>
        <taxon>Apocrita</taxon>
        <taxon>Aculeata</taxon>
        <taxon>Apoidea</taxon>
        <taxon>Anthophila</taxon>
        <taxon>Apidae</taxon>
        <taxon>Melipona</taxon>
    </lineage>
</organism>
<evidence type="ECO:0000313" key="1">
    <source>
        <dbReference type="EMBL" id="KAK1136487.1"/>
    </source>
</evidence>
<gene>
    <name evidence="1" type="ORF">K0M31_001037</name>
</gene>
<dbReference type="EMBL" id="JAHYIQ010000001">
    <property type="protein sequence ID" value="KAK1136487.1"/>
    <property type="molecule type" value="Genomic_DNA"/>
</dbReference>
<accession>A0AA40KXT9</accession>
<name>A0AA40KXT9_9HYME</name>
<evidence type="ECO:0000313" key="2">
    <source>
        <dbReference type="Proteomes" id="UP001177670"/>
    </source>
</evidence>
<comment type="caution">
    <text evidence="1">The sequence shown here is derived from an EMBL/GenBank/DDBJ whole genome shotgun (WGS) entry which is preliminary data.</text>
</comment>